<evidence type="ECO:0000313" key="1">
    <source>
        <dbReference type="EMBL" id="KAK6791779.1"/>
    </source>
</evidence>
<sequence length="101" mass="11666">MELDVQSCISELEKLKEEALKGYNDIKDHDNDSCIGRFLQLLLLDGCVVVEFIRECCAMCPAEEDEIINISSYIYQIFGDFLLLENLLPFFVLNQLHDMTK</sequence>
<dbReference type="EMBL" id="JBANQN010000004">
    <property type="protein sequence ID" value="KAK6791779.1"/>
    <property type="molecule type" value="Genomic_DNA"/>
</dbReference>
<proteinExistence type="predicted"/>
<comment type="caution">
    <text evidence="1">The sequence shown here is derived from an EMBL/GenBank/DDBJ whole genome shotgun (WGS) entry which is preliminary data.</text>
</comment>
<gene>
    <name evidence="1" type="ORF">RDI58_010860</name>
</gene>
<name>A0AAN8TRQ0_SOLBU</name>
<dbReference type="Proteomes" id="UP001371456">
    <property type="component" value="Unassembled WGS sequence"/>
</dbReference>
<accession>A0AAN8TRQ0</accession>
<keyword evidence="2" id="KW-1185">Reference proteome</keyword>
<dbReference type="InterPro" id="IPR004158">
    <property type="entry name" value="DUF247_pln"/>
</dbReference>
<dbReference type="AlphaFoldDB" id="A0AAN8TRQ0"/>
<dbReference type="PANTHER" id="PTHR31170">
    <property type="entry name" value="BNAC04G53230D PROTEIN"/>
    <property type="match status" value="1"/>
</dbReference>
<protein>
    <submittedName>
        <fullName evidence="1">Uncharacterized protein</fullName>
    </submittedName>
</protein>
<reference evidence="1 2" key="1">
    <citation type="submission" date="2024-02" db="EMBL/GenBank/DDBJ databases">
        <title>de novo genome assembly of Solanum bulbocastanum strain 11H21.</title>
        <authorList>
            <person name="Hosaka A.J."/>
        </authorList>
    </citation>
    <scope>NUCLEOTIDE SEQUENCE [LARGE SCALE GENOMIC DNA]</scope>
    <source>
        <tissue evidence="1">Young leaves</tissue>
    </source>
</reference>
<evidence type="ECO:0000313" key="2">
    <source>
        <dbReference type="Proteomes" id="UP001371456"/>
    </source>
</evidence>
<organism evidence="1 2">
    <name type="scientific">Solanum bulbocastanum</name>
    <name type="common">Wild potato</name>
    <dbReference type="NCBI Taxonomy" id="147425"/>
    <lineage>
        <taxon>Eukaryota</taxon>
        <taxon>Viridiplantae</taxon>
        <taxon>Streptophyta</taxon>
        <taxon>Embryophyta</taxon>
        <taxon>Tracheophyta</taxon>
        <taxon>Spermatophyta</taxon>
        <taxon>Magnoliopsida</taxon>
        <taxon>eudicotyledons</taxon>
        <taxon>Gunneridae</taxon>
        <taxon>Pentapetalae</taxon>
        <taxon>asterids</taxon>
        <taxon>lamiids</taxon>
        <taxon>Solanales</taxon>
        <taxon>Solanaceae</taxon>
        <taxon>Solanoideae</taxon>
        <taxon>Solaneae</taxon>
        <taxon>Solanum</taxon>
    </lineage>
</organism>
<dbReference type="Pfam" id="PF03140">
    <property type="entry name" value="DUF247"/>
    <property type="match status" value="1"/>
</dbReference>